<proteinExistence type="predicted"/>
<evidence type="ECO:0000313" key="1">
    <source>
        <dbReference type="EMBL" id="CAG4918430.1"/>
    </source>
</evidence>
<gene>
    <name evidence="1" type="ORF">LMG31841_04785</name>
</gene>
<sequence length="31" mass="3597">MKKMRRGRLRRSAALHFLDVVARANADIDND</sequence>
<reference evidence="1" key="1">
    <citation type="submission" date="2021-04" db="EMBL/GenBank/DDBJ databases">
        <authorList>
            <person name="Vanwijnsberghe S."/>
        </authorList>
    </citation>
    <scope>NUCLEOTIDE SEQUENCE</scope>
    <source>
        <strain evidence="1">LMG 31841</strain>
    </source>
</reference>
<evidence type="ECO:0000313" key="2">
    <source>
        <dbReference type="Proteomes" id="UP000789704"/>
    </source>
</evidence>
<dbReference type="EMBL" id="CAJQZC010000010">
    <property type="protein sequence ID" value="CAG4918430.1"/>
    <property type="molecule type" value="Genomic_DNA"/>
</dbReference>
<name>A0A9N8S1I1_9BURK</name>
<dbReference type="Proteomes" id="UP000789704">
    <property type="component" value="Unassembled WGS sequence"/>
</dbReference>
<dbReference type="AlphaFoldDB" id="A0A9N8S1I1"/>
<protein>
    <submittedName>
        <fullName evidence="1">Uncharacterized protein</fullName>
    </submittedName>
</protein>
<organism evidence="1 2">
    <name type="scientific">Paraburkholderia saeva</name>
    <dbReference type="NCBI Taxonomy" id="2777537"/>
    <lineage>
        <taxon>Bacteria</taxon>
        <taxon>Pseudomonadati</taxon>
        <taxon>Pseudomonadota</taxon>
        <taxon>Betaproteobacteria</taxon>
        <taxon>Burkholderiales</taxon>
        <taxon>Burkholderiaceae</taxon>
        <taxon>Paraburkholderia</taxon>
    </lineage>
</organism>
<keyword evidence="2" id="KW-1185">Reference proteome</keyword>
<accession>A0A9N8S1I1</accession>
<comment type="caution">
    <text evidence="1">The sequence shown here is derived from an EMBL/GenBank/DDBJ whole genome shotgun (WGS) entry which is preliminary data.</text>
</comment>